<proteinExistence type="predicted"/>
<protein>
    <submittedName>
        <fullName evidence="2">Uncharacterized protein</fullName>
    </submittedName>
</protein>
<evidence type="ECO:0000313" key="2">
    <source>
        <dbReference type="EMBL" id="PWN95155.1"/>
    </source>
</evidence>
<feature type="region of interest" description="Disordered" evidence="1">
    <location>
        <begin position="1"/>
        <end position="24"/>
    </location>
</feature>
<reference evidence="2 3" key="1">
    <citation type="journal article" date="2018" name="Mol. Biol. Evol.">
        <title>Broad Genomic Sampling Reveals a Smut Pathogenic Ancestry of the Fungal Clade Ustilaginomycotina.</title>
        <authorList>
            <person name="Kijpornyongpan T."/>
            <person name="Mondo S.J."/>
            <person name="Barry K."/>
            <person name="Sandor L."/>
            <person name="Lee J."/>
            <person name="Lipzen A."/>
            <person name="Pangilinan J."/>
            <person name="LaButti K."/>
            <person name="Hainaut M."/>
            <person name="Henrissat B."/>
            <person name="Grigoriev I.V."/>
            <person name="Spatafora J.W."/>
            <person name="Aime M.C."/>
        </authorList>
    </citation>
    <scope>NUCLEOTIDE SEQUENCE [LARGE SCALE GENOMIC DNA]</scope>
    <source>
        <strain evidence="2 3">MCA 4186</strain>
    </source>
</reference>
<dbReference type="AlphaFoldDB" id="A0A316Z4M5"/>
<feature type="compositionally biased region" description="Basic residues" evidence="1">
    <location>
        <begin position="7"/>
        <end position="23"/>
    </location>
</feature>
<dbReference type="EMBL" id="KZ819306">
    <property type="protein sequence ID" value="PWN95155.1"/>
    <property type="molecule type" value="Genomic_DNA"/>
</dbReference>
<dbReference type="GeneID" id="37266742"/>
<organism evidence="2 3">
    <name type="scientific">Tilletiopsis washingtonensis</name>
    <dbReference type="NCBI Taxonomy" id="58919"/>
    <lineage>
        <taxon>Eukaryota</taxon>
        <taxon>Fungi</taxon>
        <taxon>Dikarya</taxon>
        <taxon>Basidiomycota</taxon>
        <taxon>Ustilaginomycotina</taxon>
        <taxon>Exobasidiomycetes</taxon>
        <taxon>Entylomatales</taxon>
        <taxon>Entylomatales incertae sedis</taxon>
        <taxon>Tilletiopsis</taxon>
    </lineage>
</organism>
<dbReference type="Proteomes" id="UP000245946">
    <property type="component" value="Unassembled WGS sequence"/>
</dbReference>
<sequence length="196" mass="21405">MHAVTFRLKRGQMKRLPASKRGRSAAFAPEWAKGCQAQSVDEREGCGRASGTRQPAGGEARPPARHSRPAVSLVAVLARGPRLVLAVVLAAQLCTAQIGTQQASSGWAAPRRHRAWVLTGRVLVAAAAALAWRRARIGRLPFEWRRDTTKRVRGAPATAASVELEERDRRSSAIKSCEQTRRSCEMRACSSDELRC</sequence>
<gene>
    <name evidence="2" type="ORF">FA09DRAFT_152212</name>
</gene>
<evidence type="ECO:0000313" key="3">
    <source>
        <dbReference type="Proteomes" id="UP000245946"/>
    </source>
</evidence>
<feature type="region of interest" description="Disordered" evidence="1">
    <location>
        <begin position="42"/>
        <end position="65"/>
    </location>
</feature>
<keyword evidence="3" id="KW-1185">Reference proteome</keyword>
<dbReference type="RefSeq" id="XP_025595434.1">
    <property type="nucleotide sequence ID" value="XM_025739196.1"/>
</dbReference>
<name>A0A316Z4M5_9BASI</name>
<evidence type="ECO:0000256" key="1">
    <source>
        <dbReference type="SAM" id="MobiDB-lite"/>
    </source>
</evidence>
<accession>A0A316Z4M5</accession>